<accession>A0A6C0B9Q7</accession>
<dbReference type="AlphaFoldDB" id="A0A6C0B9Q7"/>
<protein>
    <submittedName>
        <fullName evidence="1">Uncharacterized protein</fullName>
    </submittedName>
</protein>
<dbReference type="EMBL" id="MN739094">
    <property type="protein sequence ID" value="QHS88193.1"/>
    <property type="molecule type" value="Genomic_DNA"/>
</dbReference>
<evidence type="ECO:0000313" key="1">
    <source>
        <dbReference type="EMBL" id="QHS88193.1"/>
    </source>
</evidence>
<name>A0A6C0B9Q7_9ZZZZ</name>
<sequence length="50" mass="6239">MNKHKFIINAIDDGWIVYKKNNTYIFKRRHHGLTKYFLNSYIDKFLQKYN</sequence>
<reference evidence="1" key="1">
    <citation type="journal article" date="2020" name="Nature">
        <title>Giant virus diversity and host interactions through global metagenomics.</title>
        <authorList>
            <person name="Schulz F."/>
            <person name="Roux S."/>
            <person name="Paez-Espino D."/>
            <person name="Jungbluth S."/>
            <person name="Walsh D.A."/>
            <person name="Denef V.J."/>
            <person name="McMahon K.D."/>
            <person name="Konstantinidis K.T."/>
            <person name="Eloe-Fadrosh E.A."/>
            <person name="Kyrpides N.C."/>
            <person name="Woyke T."/>
        </authorList>
    </citation>
    <scope>NUCLEOTIDE SEQUENCE</scope>
    <source>
        <strain evidence="1">GVMAG-M-3300010158-55</strain>
    </source>
</reference>
<proteinExistence type="predicted"/>
<organism evidence="1">
    <name type="scientific">viral metagenome</name>
    <dbReference type="NCBI Taxonomy" id="1070528"/>
    <lineage>
        <taxon>unclassified sequences</taxon>
        <taxon>metagenomes</taxon>
        <taxon>organismal metagenomes</taxon>
    </lineage>
</organism>